<protein>
    <recommendedName>
        <fullName evidence="3">GRAM domain-containing protein</fullName>
    </recommendedName>
</protein>
<reference evidence="1 2" key="1">
    <citation type="submission" date="2016-01" db="EMBL/GenBank/DDBJ databases">
        <title>Draft genome sequence of Clavibacter michiganensis subsp. tessellarius DOAB 609.</title>
        <authorList>
            <person name="Tambong J.T."/>
        </authorList>
    </citation>
    <scope>NUCLEOTIDE SEQUENCE [LARGE SCALE GENOMIC DNA]</scope>
    <source>
        <strain evidence="1 2">DOAB 609</strain>
    </source>
</reference>
<gene>
    <name evidence="1" type="ORF">AWH51_05430</name>
</gene>
<dbReference type="AlphaFoldDB" id="A0A154V433"/>
<proteinExistence type="predicted"/>
<dbReference type="Proteomes" id="UP000076218">
    <property type="component" value="Unassembled WGS sequence"/>
</dbReference>
<comment type="caution">
    <text evidence="1">The sequence shown here is derived from an EMBL/GenBank/DDBJ whole genome shotgun (WGS) entry which is preliminary data.</text>
</comment>
<name>A0A154V433_9MICO</name>
<evidence type="ECO:0000313" key="1">
    <source>
        <dbReference type="EMBL" id="KZC95924.1"/>
    </source>
</evidence>
<evidence type="ECO:0008006" key="3">
    <source>
        <dbReference type="Google" id="ProtNLM"/>
    </source>
</evidence>
<accession>A0A154V433</accession>
<dbReference type="RefSeq" id="WP_063070758.1">
    <property type="nucleotide sequence ID" value="NZ_LQXA01000016.1"/>
</dbReference>
<sequence>MTEPSAPHTLIRRPANVVIHLATQGSGPLRIDTFPRASGRPDPGVSRLAGTEAVGGVLTVTTDGLRFRAHPVNFVRGELDVPIARIADARDASSGLTRLLAVTLETGQRLLFVVWGGQKVIAALDEARALSGWAGASASDDPA</sequence>
<dbReference type="OrthoDB" id="5019990at2"/>
<organism evidence="1 2">
    <name type="scientific">Clavibacter tessellarius</name>
    <dbReference type="NCBI Taxonomy" id="31965"/>
    <lineage>
        <taxon>Bacteria</taxon>
        <taxon>Bacillati</taxon>
        <taxon>Actinomycetota</taxon>
        <taxon>Actinomycetes</taxon>
        <taxon>Micrococcales</taxon>
        <taxon>Microbacteriaceae</taxon>
        <taxon>Clavibacter</taxon>
    </lineage>
</organism>
<evidence type="ECO:0000313" key="2">
    <source>
        <dbReference type="Proteomes" id="UP000076218"/>
    </source>
</evidence>
<dbReference type="EMBL" id="LQXA01000016">
    <property type="protein sequence ID" value="KZC95924.1"/>
    <property type="molecule type" value="Genomic_DNA"/>
</dbReference>
<dbReference type="STRING" id="31965.AWH51_05430"/>